<dbReference type="AlphaFoldDB" id="A0A420F3A4"/>
<gene>
    <name evidence="2" type="ORF">D7I43_10130</name>
</gene>
<dbReference type="InterPro" id="IPR017438">
    <property type="entry name" value="ATP-NAD_kinase_N"/>
</dbReference>
<evidence type="ECO:0000313" key="3">
    <source>
        <dbReference type="Proteomes" id="UP000285744"/>
    </source>
</evidence>
<dbReference type="InterPro" id="IPR016064">
    <property type="entry name" value="NAD/diacylglycerol_kinase_sf"/>
</dbReference>
<dbReference type="Gene3D" id="3.40.50.10330">
    <property type="entry name" value="Probable inorganic polyphosphate/atp-NAD kinase, domain 1"/>
    <property type="match status" value="1"/>
</dbReference>
<evidence type="ECO:0000256" key="1">
    <source>
        <dbReference type="SAM" id="MobiDB-lite"/>
    </source>
</evidence>
<reference evidence="2 3" key="1">
    <citation type="journal article" date="2018" name="Int. J. Syst. Evol. Microbiol.">
        <title>Micromonospora globbae sp. nov., an endophytic actinomycete isolated from roots of Globba winitii C. H. Wright.</title>
        <authorList>
            <person name="Kuncharoen N."/>
            <person name="Pittayakhajonwut P."/>
            <person name="Tanasupawat S."/>
        </authorList>
    </citation>
    <scope>NUCLEOTIDE SEQUENCE [LARGE SCALE GENOMIC DNA]</scope>
    <source>
        <strain evidence="2 3">WPS1-2</strain>
    </source>
</reference>
<feature type="region of interest" description="Disordered" evidence="1">
    <location>
        <begin position="30"/>
        <end position="84"/>
    </location>
</feature>
<dbReference type="OrthoDB" id="3361872at2"/>
<dbReference type="Proteomes" id="UP000285744">
    <property type="component" value="Unassembled WGS sequence"/>
</dbReference>
<protein>
    <recommendedName>
        <fullName evidence="4">DAGKc domain-containing protein</fullName>
    </recommendedName>
</protein>
<evidence type="ECO:0000313" key="2">
    <source>
        <dbReference type="EMBL" id="RKF27409.1"/>
    </source>
</evidence>
<name>A0A420F3A4_9ACTN</name>
<organism evidence="2 3">
    <name type="scientific">Micromonospora globbae</name>
    <dbReference type="NCBI Taxonomy" id="1894969"/>
    <lineage>
        <taxon>Bacteria</taxon>
        <taxon>Bacillati</taxon>
        <taxon>Actinomycetota</taxon>
        <taxon>Actinomycetes</taxon>
        <taxon>Micromonosporales</taxon>
        <taxon>Micromonosporaceae</taxon>
        <taxon>Micromonospora</taxon>
    </lineage>
</organism>
<feature type="compositionally biased region" description="Low complexity" evidence="1">
    <location>
        <begin position="37"/>
        <end position="60"/>
    </location>
</feature>
<comment type="caution">
    <text evidence="2">The sequence shown here is derived from an EMBL/GenBank/DDBJ whole genome shotgun (WGS) entry which is preliminary data.</text>
</comment>
<dbReference type="SUPFAM" id="SSF111331">
    <property type="entry name" value="NAD kinase/diacylglycerol kinase-like"/>
    <property type="match status" value="1"/>
</dbReference>
<evidence type="ECO:0008006" key="4">
    <source>
        <dbReference type="Google" id="ProtNLM"/>
    </source>
</evidence>
<dbReference type="EMBL" id="RAQQ01000006">
    <property type="protein sequence ID" value="RKF27409.1"/>
    <property type="molecule type" value="Genomic_DNA"/>
</dbReference>
<sequence>MYDVVLLALGSERDAPGGCGSGGACCGGATGDGATAGQGATDDGTAAGQGATDDGTAAGHGAAGDGTTAGGSTPADARPERCGTPRVPVLACADALTARGARVETVTARSDAEIDEVLARLDGPPRSDGLTWPDPDSKTRLVVATASDAQLRAVLRRLVRRYAPPPSRRPDDLAANRTVPDLPPVAVLPLDPARSTGHRDLAAQLGLPRDPATVADAVLDGTPRRLDLLRNDGGSVTLDGALLGAADDAGRPLHWRGRVEVDDTVLSHGDEPLLACAVGNAGGYATLDDVALLGRPDPTDGVVEVAVAVPVVARSTFGRKRVRLEVRRARGRAVSVLPRDEKVPFLDDGVEGELSRKRSWWTEPGAWAVWAV</sequence>
<proteinExistence type="predicted"/>
<dbReference type="RefSeq" id="WP_120328177.1">
    <property type="nucleotide sequence ID" value="NZ_RAQQ01000006.1"/>
</dbReference>
<accession>A0A420F3A4</accession>